<dbReference type="InterPro" id="IPR012854">
    <property type="entry name" value="Cu_amine_oxidase-like_N"/>
</dbReference>
<feature type="signal peptide" evidence="1">
    <location>
        <begin position="1"/>
        <end position="26"/>
    </location>
</feature>
<dbReference type="Proteomes" id="UP000272528">
    <property type="component" value="Chromosome"/>
</dbReference>
<reference evidence="4" key="1">
    <citation type="submission" date="2018-12" db="EMBL/GenBank/DDBJ databases">
        <title>Genome sequence of Peanibacillus sp.</title>
        <authorList>
            <person name="Subramani G."/>
            <person name="Srinivasan S."/>
            <person name="Kim M.K."/>
        </authorList>
    </citation>
    <scope>NUCLEOTIDE SEQUENCE [LARGE SCALE GENOMIC DNA]</scope>
    <source>
        <strain evidence="4">18JY67-1</strain>
    </source>
</reference>
<evidence type="ECO:0000259" key="2">
    <source>
        <dbReference type="Pfam" id="PF07833"/>
    </source>
</evidence>
<feature type="domain" description="Copper amine oxidase-like N-terminal" evidence="2">
    <location>
        <begin position="372"/>
        <end position="480"/>
    </location>
</feature>
<dbReference type="RefSeq" id="WP_126014821.1">
    <property type="nucleotide sequence ID" value="NZ_CP034437.1"/>
</dbReference>
<dbReference type="InterPro" id="IPR009091">
    <property type="entry name" value="RCC1/BLIP-II"/>
</dbReference>
<keyword evidence="4" id="KW-1185">Reference proteome</keyword>
<evidence type="ECO:0000256" key="1">
    <source>
        <dbReference type="SAM" id="SignalP"/>
    </source>
</evidence>
<evidence type="ECO:0000313" key="4">
    <source>
        <dbReference type="Proteomes" id="UP000272528"/>
    </source>
</evidence>
<dbReference type="PANTHER" id="PTHR45982:SF1">
    <property type="entry name" value="REGULATOR OF CHROMOSOME CONDENSATION"/>
    <property type="match status" value="1"/>
</dbReference>
<dbReference type="OrthoDB" id="27389at2"/>
<keyword evidence="1" id="KW-0732">Signal</keyword>
<name>A0A3Q8X3X0_9BACL</name>
<dbReference type="Gene3D" id="3.30.457.10">
    <property type="entry name" value="Copper amine oxidase-like, N-terminal domain"/>
    <property type="match status" value="1"/>
</dbReference>
<evidence type="ECO:0000313" key="3">
    <source>
        <dbReference type="EMBL" id="AZN39843.1"/>
    </source>
</evidence>
<dbReference type="SUPFAM" id="SSF55383">
    <property type="entry name" value="Copper amine oxidase, domain N"/>
    <property type="match status" value="1"/>
</dbReference>
<dbReference type="EMBL" id="CP034437">
    <property type="protein sequence ID" value="AZN39843.1"/>
    <property type="molecule type" value="Genomic_DNA"/>
</dbReference>
<dbReference type="Gene3D" id="2.130.10.30">
    <property type="entry name" value="Regulator of chromosome condensation 1/beta-lactamase-inhibitor protein II"/>
    <property type="match status" value="1"/>
</dbReference>
<accession>A0A3Q8X3X0</accession>
<gene>
    <name evidence="3" type="ORF">EJC50_09425</name>
</gene>
<sequence>MKKVIIPAILATSLLTFSLGGAHANAAEAASNSTISDYGIDSLIKTDGTYWIWGQNHSVPTQIHELSDVAASYADRVIVKKDLSVWHWEPTSLATAYKVEPIPALTDIASITDAWEKTFIIEKDGDVFVTPRLNGMTLDWSSMKQVDGLDHVKNISLFIEAPSYNQQQLFLKTDGTVWRSEGKLGEVHQVANLDHVADVSGKFALKQDGTVWAVDTSSATKLPEASDIQMIRSNGTSTVAIDKQSHLWFWGATFTGMSDGTVLHDHTPTQLTSLSGVTDAFVVERTLLALTKDGRMYSTSIDLEKMAVAPRFELLTANISSAKAGYRHLIMQKKDGTLWGWGVNKEAMLGNGDYEFQHTTPVAVQKPITVELNGDNIALSNGVIIQEGQAFIPLRSIFEKMGASVKWDLYSKKATIQSKDASTQIEINFMSSNHMLNGKTIKMSVEPFIVNGSVYLPLRFISESLGAKVDWVQQESRIAITMK</sequence>
<protein>
    <submittedName>
        <fullName evidence="3">Copper amine oxidase</fullName>
    </submittedName>
</protein>
<organism evidence="3 4">
    <name type="scientific">Paenibacillus albus</name>
    <dbReference type="NCBI Taxonomy" id="2495582"/>
    <lineage>
        <taxon>Bacteria</taxon>
        <taxon>Bacillati</taxon>
        <taxon>Bacillota</taxon>
        <taxon>Bacilli</taxon>
        <taxon>Bacillales</taxon>
        <taxon>Paenibacillaceae</taxon>
        <taxon>Paenibacillus</taxon>
    </lineage>
</organism>
<dbReference type="Pfam" id="PF07833">
    <property type="entry name" value="Cu_amine_oxidN1"/>
    <property type="match status" value="1"/>
</dbReference>
<dbReference type="PANTHER" id="PTHR45982">
    <property type="entry name" value="REGULATOR OF CHROMOSOME CONDENSATION"/>
    <property type="match status" value="1"/>
</dbReference>
<dbReference type="SUPFAM" id="SSF50985">
    <property type="entry name" value="RCC1/BLIP-II"/>
    <property type="match status" value="1"/>
</dbReference>
<dbReference type="AlphaFoldDB" id="A0A3Q8X3X0"/>
<feature type="chain" id="PRO_5038883469" evidence="1">
    <location>
        <begin position="27"/>
        <end position="483"/>
    </location>
</feature>
<dbReference type="KEGG" id="palb:EJC50_09425"/>
<dbReference type="InterPro" id="IPR036582">
    <property type="entry name" value="Mao_N_sf"/>
</dbReference>
<proteinExistence type="predicted"/>
<dbReference type="InterPro" id="IPR051553">
    <property type="entry name" value="Ran_GTPase-activating"/>
</dbReference>